<evidence type="ECO:0000256" key="1">
    <source>
        <dbReference type="SAM" id="MobiDB-lite"/>
    </source>
</evidence>
<dbReference type="AlphaFoldDB" id="A0AAV4Q858"/>
<protein>
    <submittedName>
        <fullName evidence="2">Uncharacterized protein</fullName>
    </submittedName>
</protein>
<feature type="compositionally biased region" description="Basic and acidic residues" evidence="1">
    <location>
        <begin position="10"/>
        <end position="21"/>
    </location>
</feature>
<dbReference type="EMBL" id="BPLQ01004112">
    <property type="protein sequence ID" value="GIY05655.1"/>
    <property type="molecule type" value="Genomic_DNA"/>
</dbReference>
<feature type="region of interest" description="Disordered" evidence="1">
    <location>
        <begin position="1"/>
        <end position="23"/>
    </location>
</feature>
<comment type="caution">
    <text evidence="2">The sequence shown here is derived from an EMBL/GenBank/DDBJ whole genome shotgun (WGS) entry which is preliminary data.</text>
</comment>
<organism evidence="2 3">
    <name type="scientific">Caerostris darwini</name>
    <dbReference type="NCBI Taxonomy" id="1538125"/>
    <lineage>
        <taxon>Eukaryota</taxon>
        <taxon>Metazoa</taxon>
        <taxon>Ecdysozoa</taxon>
        <taxon>Arthropoda</taxon>
        <taxon>Chelicerata</taxon>
        <taxon>Arachnida</taxon>
        <taxon>Araneae</taxon>
        <taxon>Araneomorphae</taxon>
        <taxon>Entelegynae</taxon>
        <taxon>Araneoidea</taxon>
        <taxon>Araneidae</taxon>
        <taxon>Caerostris</taxon>
    </lineage>
</organism>
<proteinExistence type="predicted"/>
<evidence type="ECO:0000313" key="2">
    <source>
        <dbReference type="EMBL" id="GIY05655.1"/>
    </source>
</evidence>
<name>A0AAV4Q858_9ARAC</name>
<evidence type="ECO:0000313" key="3">
    <source>
        <dbReference type="Proteomes" id="UP001054837"/>
    </source>
</evidence>
<sequence>MTLQILEDMSSERGKGGEKHKSGIPPGVLCSKLAWCPQYQSRRLYRLRNVPRWGTTENQRITYSFGERKNLSGEISERQKLFFENRVLLIMRSVRFGLSL</sequence>
<accession>A0AAV4Q858</accession>
<reference evidence="2 3" key="1">
    <citation type="submission" date="2021-06" db="EMBL/GenBank/DDBJ databases">
        <title>Caerostris darwini draft genome.</title>
        <authorList>
            <person name="Kono N."/>
            <person name="Arakawa K."/>
        </authorList>
    </citation>
    <scope>NUCLEOTIDE SEQUENCE [LARGE SCALE GENOMIC DNA]</scope>
</reference>
<gene>
    <name evidence="2" type="ORF">CDAR_74161</name>
</gene>
<keyword evidence="3" id="KW-1185">Reference proteome</keyword>
<dbReference type="Proteomes" id="UP001054837">
    <property type="component" value="Unassembled WGS sequence"/>
</dbReference>